<evidence type="ECO:0000313" key="3">
    <source>
        <dbReference type="Proteomes" id="UP000007015"/>
    </source>
</evidence>
<organism evidence="2 3">
    <name type="scientific">Oryza sativa subsp. indica</name>
    <name type="common">Rice</name>
    <dbReference type="NCBI Taxonomy" id="39946"/>
    <lineage>
        <taxon>Eukaryota</taxon>
        <taxon>Viridiplantae</taxon>
        <taxon>Streptophyta</taxon>
        <taxon>Embryophyta</taxon>
        <taxon>Tracheophyta</taxon>
        <taxon>Spermatophyta</taxon>
        <taxon>Magnoliopsida</taxon>
        <taxon>Liliopsida</taxon>
        <taxon>Poales</taxon>
        <taxon>Poaceae</taxon>
        <taxon>BOP clade</taxon>
        <taxon>Oryzoideae</taxon>
        <taxon>Oryzeae</taxon>
        <taxon>Oryzinae</taxon>
        <taxon>Oryza</taxon>
        <taxon>Oryza sativa</taxon>
    </lineage>
</organism>
<dbReference type="InterPro" id="IPR036259">
    <property type="entry name" value="MFS_trans_sf"/>
</dbReference>
<gene>
    <name evidence="2" type="ORF">OsI_35812</name>
</gene>
<dbReference type="Gene3D" id="1.20.1250.20">
    <property type="entry name" value="MFS general substrate transporter like domains"/>
    <property type="match status" value="1"/>
</dbReference>
<protein>
    <submittedName>
        <fullName evidence="2">Uncharacterized protein</fullName>
    </submittedName>
</protein>
<proteinExistence type="predicted"/>
<accession>A2ZDE7</accession>
<dbReference type="Gramene" id="BGIOSGA035128-TA">
    <property type="protein sequence ID" value="BGIOSGA035128-PA"/>
    <property type="gene ID" value="BGIOSGA035128"/>
</dbReference>
<feature type="region of interest" description="Disordered" evidence="1">
    <location>
        <begin position="94"/>
        <end position="146"/>
    </location>
</feature>
<dbReference type="Proteomes" id="UP000007015">
    <property type="component" value="Chromosome 11"/>
</dbReference>
<sequence length="146" mass="16240">MVLLTNAPNIANILNMVSYLRATMHMDVAEATTTVTNLFAALQVFSIPAALLADSYVKRFYTVILLAPIEIITIRSSGREDRHRLLAGRAPPPWRCEEEAAAERREESAAEHVRGGGEEKEGTVAMREEGEEEDKVGEKEQKEMGR</sequence>
<name>A2ZDE7_ORYSI</name>
<evidence type="ECO:0000313" key="2">
    <source>
        <dbReference type="EMBL" id="EAY80631.1"/>
    </source>
</evidence>
<evidence type="ECO:0000256" key="1">
    <source>
        <dbReference type="SAM" id="MobiDB-lite"/>
    </source>
</evidence>
<feature type="compositionally biased region" description="Basic and acidic residues" evidence="1">
    <location>
        <begin position="95"/>
        <end position="128"/>
    </location>
</feature>
<dbReference type="HOGENOM" id="CLU_1780503_0_0_1"/>
<dbReference type="EMBL" id="CM000136">
    <property type="protein sequence ID" value="EAY80631.1"/>
    <property type="molecule type" value="Genomic_DNA"/>
</dbReference>
<dbReference type="AlphaFoldDB" id="A2ZDE7"/>
<dbReference type="STRING" id="39946.A2ZDE7"/>
<keyword evidence="3" id="KW-1185">Reference proteome</keyword>
<reference evidence="2 3" key="1">
    <citation type="journal article" date="2005" name="PLoS Biol.">
        <title>The genomes of Oryza sativa: a history of duplications.</title>
        <authorList>
            <person name="Yu J."/>
            <person name="Wang J."/>
            <person name="Lin W."/>
            <person name="Li S."/>
            <person name="Li H."/>
            <person name="Zhou J."/>
            <person name="Ni P."/>
            <person name="Dong W."/>
            <person name="Hu S."/>
            <person name="Zeng C."/>
            <person name="Zhang J."/>
            <person name="Zhang Y."/>
            <person name="Li R."/>
            <person name="Xu Z."/>
            <person name="Li S."/>
            <person name="Li X."/>
            <person name="Zheng H."/>
            <person name="Cong L."/>
            <person name="Lin L."/>
            <person name="Yin J."/>
            <person name="Geng J."/>
            <person name="Li G."/>
            <person name="Shi J."/>
            <person name="Liu J."/>
            <person name="Lv H."/>
            <person name="Li J."/>
            <person name="Wang J."/>
            <person name="Deng Y."/>
            <person name="Ran L."/>
            <person name="Shi X."/>
            <person name="Wang X."/>
            <person name="Wu Q."/>
            <person name="Li C."/>
            <person name="Ren X."/>
            <person name="Wang J."/>
            <person name="Wang X."/>
            <person name="Li D."/>
            <person name="Liu D."/>
            <person name="Zhang X."/>
            <person name="Ji Z."/>
            <person name="Zhao W."/>
            <person name="Sun Y."/>
            <person name="Zhang Z."/>
            <person name="Bao J."/>
            <person name="Han Y."/>
            <person name="Dong L."/>
            <person name="Ji J."/>
            <person name="Chen P."/>
            <person name="Wu S."/>
            <person name="Liu J."/>
            <person name="Xiao Y."/>
            <person name="Bu D."/>
            <person name="Tan J."/>
            <person name="Yang L."/>
            <person name="Ye C."/>
            <person name="Zhang J."/>
            <person name="Xu J."/>
            <person name="Zhou Y."/>
            <person name="Yu Y."/>
            <person name="Zhang B."/>
            <person name="Zhuang S."/>
            <person name="Wei H."/>
            <person name="Liu B."/>
            <person name="Lei M."/>
            <person name="Yu H."/>
            <person name="Li Y."/>
            <person name="Xu H."/>
            <person name="Wei S."/>
            <person name="He X."/>
            <person name="Fang L."/>
            <person name="Zhang Z."/>
            <person name="Zhang Y."/>
            <person name="Huang X."/>
            <person name="Su Z."/>
            <person name="Tong W."/>
            <person name="Li J."/>
            <person name="Tong Z."/>
            <person name="Li S."/>
            <person name="Ye J."/>
            <person name="Wang L."/>
            <person name="Fang L."/>
            <person name="Lei T."/>
            <person name="Chen C."/>
            <person name="Chen H."/>
            <person name="Xu Z."/>
            <person name="Li H."/>
            <person name="Huang H."/>
            <person name="Zhang F."/>
            <person name="Xu H."/>
            <person name="Li N."/>
            <person name="Zhao C."/>
            <person name="Li S."/>
            <person name="Dong L."/>
            <person name="Huang Y."/>
            <person name="Li L."/>
            <person name="Xi Y."/>
            <person name="Qi Q."/>
            <person name="Li W."/>
            <person name="Zhang B."/>
            <person name="Hu W."/>
            <person name="Zhang Y."/>
            <person name="Tian X."/>
            <person name="Jiao Y."/>
            <person name="Liang X."/>
            <person name="Jin J."/>
            <person name="Gao L."/>
            <person name="Zheng W."/>
            <person name="Hao B."/>
            <person name="Liu S."/>
            <person name="Wang W."/>
            <person name="Yuan L."/>
            <person name="Cao M."/>
            <person name="McDermott J."/>
            <person name="Samudrala R."/>
            <person name="Wang J."/>
            <person name="Wong G.K."/>
            <person name="Yang H."/>
        </authorList>
    </citation>
    <scope>NUCLEOTIDE SEQUENCE [LARGE SCALE GENOMIC DNA]</scope>
    <source>
        <strain evidence="3">cv. 93-11</strain>
    </source>
</reference>
<feature type="compositionally biased region" description="Basic and acidic residues" evidence="1">
    <location>
        <begin position="136"/>
        <end position="146"/>
    </location>
</feature>